<gene>
    <name evidence="9" type="ORF">IAD24_07490</name>
</gene>
<dbReference type="Pfam" id="PF04055">
    <property type="entry name" value="Radical_SAM"/>
    <property type="match status" value="1"/>
</dbReference>
<dbReference type="InterPro" id="IPR013785">
    <property type="entry name" value="Aldolase_TIM"/>
</dbReference>
<dbReference type="SFLD" id="SFLDS00029">
    <property type="entry name" value="Radical_SAM"/>
    <property type="match status" value="1"/>
</dbReference>
<dbReference type="Proteomes" id="UP000824128">
    <property type="component" value="Unassembled WGS sequence"/>
</dbReference>
<dbReference type="PANTHER" id="PTHR30544:SF5">
    <property type="entry name" value="RADICAL SAM CORE DOMAIN-CONTAINING PROTEIN"/>
    <property type="match status" value="1"/>
</dbReference>
<dbReference type="InterPro" id="IPR058240">
    <property type="entry name" value="rSAM_sf"/>
</dbReference>
<reference evidence="9" key="2">
    <citation type="journal article" date="2021" name="PeerJ">
        <title>Extensive microbial diversity within the chicken gut microbiome revealed by metagenomics and culture.</title>
        <authorList>
            <person name="Gilroy R."/>
            <person name="Ravi A."/>
            <person name="Getino M."/>
            <person name="Pursley I."/>
            <person name="Horton D.L."/>
            <person name="Alikhan N.F."/>
            <person name="Baker D."/>
            <person name="Gharbi K."/>
            <person name="Hall N."/>
            <person name="Watson M."/>
            <person name="Adriaenssens E.M."/>
            <person name="Foster-Nyarko E."/>
            <person name="Jarju S."/>
            <person name="Secka A."/>
            <person name="Antonio M."/>
            <person name="Oren A."/>
            <person name="Chaudhuri R.R."/>
            <person name="La Ragione R."/>
            <person name="Hildebrand F."/>
            <person name="Pallen M.J."/>
        </authorList>
    </citation>
    <scope>NUCLEOTIDE SEQUENCE</scope>
    <source>
        <strain evidence="9">ChiGjej2B2-16831</strain>
    </source>
</reference>
<evidence type="ECO:0000313" key="9">
    <source>
        <dbReference type="EMBL" id="HIU94981.1"/>
    </source>
</evidence>
<dbReference type="InterPro" id="IPR040072">
    <property type="entry name" value="Methyltransferase_A"/>
</dbReference>
<evidence type="ECO:0000256" key="1">
    <source>
        <dbReference type="ARBA" id="ARBA00001966"/>
    </source>
</evidence>
<proteinExistence type="predicted"/>
<keyword evidence="7" id="KW-0411">Iron-sulfur</keyword>
<evidence type="ECO:0000256" key="4">
    <source>
        <dbReference type="ARBA" id="ARBA00022691"/>
    </source>
</evidence>
<protein>
    <submittedName>
        <fullName evidence="9">Radical SAM protein</fullName>
    </submittedName>
</protein>
<dbReference type="GO" id="GO:0046872">
    <property type="term" value="F:metal ion binding"/>
    <property type="evidence" value="ECO:0007669"/>
    <property type="project" value="UniProtKB-KW"/>
</dbReference>
<keyword evidence="2" id="KW-0004">4Fe-4S</keyword>
<dbReference type="PANTHER" id="PTHR30544">
    <property type="entry name" value="23S RRNA METHYLTRANSFERASE"/>
    <property type="match status" value="1"/>
</dbReference>
<keyword evidence="4" id="KW-0949">S-adenosyl-L-methionine</keyword>
<keyword evidence="3" id="KW-0698">rRNA processing</keyword>
<evidence type="ECO:0000259" key="8">
    <source>
        <dbReference type="PROSITE" id="PS51918"/>
    </source>
</evidence>
<evidence type="ECO:0000256" key="6">
    <source>
        <dbReference type="ARBA" id="ARBA00023004"/>
    </source>
</evidence>
<accession>A0A9D1N5E4</accession>
<feature type="non-terminal residue" evidence="9">
    <location>
        <position position="258"/>
    </location>
</feature>
<dbReference type="AlphaFoldDB" id="A0A9D1N5E4"/>
<keyword evidence="5" id="KW-0479">Metal-binding</keyword>
<sequence length="258" mass="28382">MYLTELSMAELEELLAQMGQQRYRARQVHAWLTRGVRPADMTDLPRALRERLAALPFGAVEIADRRVSARDGTVKYLFALEDGNLIEGVLMRYKYGNTACISTQVGCRMGCAFCASTLEGCVRSLHAGEMLGQIAAIERDEGAPPGRRAVTNVVLMGSGEPLDNLDNVLRFLRLVTAQEGMRISPRNISVSTCGLVPQMERFTAEAPHVTLSVSLHAHDDETRSRIMPVNRAYPIAGVLRAARGYAAATGRRVVFEYA</sequence>
<reference evidence="9" key="1">
    <citation type="submission" date="2020-10" db="EMBL/GenBank/DDBJ databases">
        <authorList>
            <person name="Gilroy R."/>
        </authorList>
    </citation>
    <scope>NUCLEOTIDE SEQUENCE</scope>
    <source>
        <strain evidence="9">ChiGjej2B2-16831</strain>
    </source>
</reference>
<feature type="domain" description="Radical SAM core" evidence="8">
    <location>
        <begin position="93"/>
        <end position="258"/>
    </location>
</feature>
<comment type="cofactor">
    <cofactor evidence="1">
        <name>[4Fe-4S] cluster</name>
        <dbReference type="ChEBI" id="CHEBI:49883"/>
    </cofactor>
</comment>
<dbReference type="SUPFAM" id="SSF102114">
    <property type="entry name" value="Radical SAM enzymes"/>
    <property type="match status" value="1"/>
</dbReference>
<evidence type="ECO:0000256" key="7">
    <source>
        <dbReference type="ARBA" id="ARBA00023014"/>
    </source>
</evidence>
<dbReference type="Pfam" id="PF21016">
    <property type="entry name" value="RlmN_N"/>
    <property type="match status" value="1"/>
</dbReference>
<dbReference type="GO" id="GO:0070475">
    <property type="term" value="P:rRNA base methylation"/>
    <property type="evidence" value="ECO:0007669"/>
    <property type="project" value="TreeGrafter"/>
</dbReference>
<evidence type="ECO:0000256" key="3">
    <source>
        <dbReference type="ARBA" id="ARBA00022552"/>
    </source>
</evidence>
<comment type="caution">
    <text evidence="9">The sequence shown here is derived from an EMBL/GenBank/DDBJ whole genome shotgun (WGS) entry which is preliminary data.</text>
</comment>
<dbReference type="GO" id="GO:0003824">
    <property type="term" value="F:catalytic activity"/>
    <property type="evidence" value="ECO:0007669"/>
    <property type="project" value="InterPro"/>
</dbReference>
<dbReference type="EMBL" id="DVNZ01000237">
    <property type="protein sequence ID" value="HIU94981.1"/>
    <property type="molecule type" value="Genomic_DNA"/>
</dbReference>
<evidence type="ECO:0000256" key="5">
    <source>
        <dbReference type="ARBA" id="ARBA00022723"/>
    </source>
</evidence>
<dbReference type="InterPro" id="IPR007197">
    <property type="entry name" value="rSAM"/>
</dbReference>
<dbReference type="GO" id="GO:0051539">
    <property type="term" value="F:4 iron, 4 sulfur cluster binding"/>
    <property type="evidence" value="ECO:0007669"/>
    <property type="project" value="UniProtKB-KW"/>
</dbReference>
<keyword evidence="6" id="KW-0408">Iron</keyword>
<dbReference type="PROSITE" id="PS51918">
    <property type="entry name" value="RADICAL_SAM"/>
    <property type="match status" value="1"/>
</dbReference>
<dbReference type="Gene3D" id="3.20.20.70">
    <property type="entry name" value="Aldolase class I"/>
    <property type="match status" value="1"/>
</dbReference>
<dbReference type="GO" id="GO:0030488">
    <property type="term" value="P:tRNA methylation"/>
    <property type="evidence" value="ECO:0007669"/>
    <property type="project" value="TreeGrafter"/>
</dbReference>
<dbReference type="Gene3D" id="1.10.150.530">
    <property type="match status" value="1"/>
</dbReference>
<name>A0A9D1N5E4_9FIRM</name>
<evidence type="ECO:0000256" key="2">
    <source>
        <dbReference type="ARBA" id="ARBA00022485"/>
    </source>
</evidence>
<dbReference type="InterPro" id="IPR048641">
    <property type="entry name" value="RlmN_N"/>
</dbReference>
<evidence type="ECO:0000313" key="10">
    <source>
        <dbReference type="Proteomes" id="UP000824128"/>
    </source>
</evidence>
<organism evidence="9 10">
    <name type="scientific">Candidatus Aphodomorpha intestinavium</name>
    <dbReference type="NCBI Taxonomy" id="2840672"/>
    <lineage>
        <taxon>Bacteria</taxon>
        <taxon>Bacillati</taxon>
        <taxon>Bacillota</taxon>
        <taxon>Clostridia</taxon>
        <taxon>Eubacteriales</taxon>
        <taxon>Candidatus Aphodomorpha</taxon>
    </lineage>
</organism>